<keyword evidence="2" id="KW-0560">Oxidoreductase</keyword>
<dbReference type="PANTHER" id="PTHR44196">
    <property type="entry name" value="DEHYDROGENASE/REDUCTASE SDR FAMILY MEMBER 7B"/>
    <property type="match status" value="1"/>
</dbReference>
<dbReference type="GO" id="GO:0016020">
    <property type="term" value="C:membrane"/>
    <property type="evidence" value="ECO:0007669"/>
    <property type="project" value="TreeGrafter"/>
</dbReference>
<evidence type="ECO:0000256" key="1">
    <source>
        <dbReference type="ARBA" id="ARBA00006484"/>
    </source>
</evidence>
<dbReference type="Pfam" id="PF00106">
    <property type="entry name" value="adh_short"/>
    <property type="match status" value="1"/>
</dbReference>
<keyword evidence="4" id="KW-1185">Reference proteome</keyword>
<comment type="caution">
    <text evidence="3">The sequence shown here is derived from an EMBL/GenBank/DDBJ whole genome shotgun (WGS) entry which is preliminary data.</text>
</comment>
<dbReference type="PANTHER" id="PTHR44196:SF1">
    <property type="entry name" value="DEHYDROGENASE_REDUCTASE SDR FAMILY MEMBER 7B"/>
    <property type="match status" value="1"/>
</dbReference>
<dbReference type="PROSITE" id="PS00061">
    <property type="entry name" value="ADH_SHORT"/>
    <property type="match status" value="1"/>
</dbReference>
<evidence type="ECO:0000313" key="3">
    <source>
        <dbReference type="EMBL" id="RAK56542.1"/>
    </source>
</evidence>
<sequence>MDSQDIRPLAVITGGSNGIGYELAKQFAEHDYDLLIAAEDPAHLAEAAQSLQAAGAQSVQTCAVDLATEGGVKQLYQDIQALGRPVDVLCVNAGVGLGGPFVETDLEKELRMINLNITGSVALTKYVLKDMVQRDKGKILFTSSIAATMPDPFEAVYGGTKVFLRWFGEALRNELKDTGVGVTVLMPSVTDTNFFERAEMMDTKAGQMENKDDPAMVAKAAFDGLMADKDRVIPSLKNKAMAATAEMLSDTAAAQVHRGLSEPGSGKH</sequence>
<dbReference type="Gene3D" id="3.40.50.720">
    <property type="entry name" value="NAD(P)-binding Rossmann-like Domain"/>
    <property type="match status" value="1"/>
</dbReference>
<dbReference type="GO" id="GO:0016491">
    <property type="term" value="F:oxidoreductase activity"/>
    <property type="evidence" value="ECO:0007669"/>
    <property type="project" value="UniProtKB-KW"/>
</dbReference>
<dbReference type="PIRSF" id="PIRSF000126">
    <property type="entry name" value="11-beta-HSD1"/>
    <property type="match status" value="1"/>
</dbReference>
<dbReference type="InterPro" id="IPR020904">
    <property type="entry name" value="Sc_DH/Rdtase_CS"/>
</dbReference>
<dbReference type="RefSeq" id="WP_111512893.1">
    <property type="nucleotide sequence ID" value="NZ_QFYR01000001.1"/>
</dbReference>
<evidence type="ECO:0000256" key="2">
    <source>
        <dbReference type="ARBA" id="ARBA00023002"/>
    </source>
</evidence>
<dbReference type="InterPro" id="IPR002347">
    <property type="entry name" value="SDR_fam"/>
</dbReference>
<reference evidence="4" key="1">
    <citation type="submission" date="2018-05" db="EMBL/GenBank/DDBJ databases">
        <authorList>
            <person name="Li X."/>
        </authorList>
    </citation>
    <scope>NUCLEOTIDE SEQUENCE [LARGE SCALE GENOMIC DNA]</scope>
    <source>
        <strain evidence="4">YIM 73061</strain>
    </source>
</reference>
<dbReference type="AlphaFoldDB" id="A0A328ANF0"/>
<proteinExistence type="inferred from homology"/>
<gene>
    <name evidence="3" type="ORF">DJ018_00735</name>
</gene>
<dbReference type="InterPro" id="IPR036291">
    <property type="entry name" value="NAD(P)-bd_dom_sf"/>
</dbReference>
<name>A0A328ANF0_9CAUL</name>
<dbReference type="PRINTS" id="PR00081">
    <property type="entry name" value="GDHRDH"/>
</dbReference>
<dbReference type="EMBL" id="QFYR01000001">
    <property type="protein sequence ID" value="RAK56542.1"/>
    <property type="molecule type" value="Genomic_DNA"/>
</dbReference>
<comment type="similarity">
    <text evidence="1">Belongs to the short-chain dehydrogenases/reductases (SDR) family.</text>
</comment>
<dbReference type="Proteomes" id="UP000249725">
    <property type="component" value="Unassembled WGS sequence"/>
</dbReference>
<dbReference type="OrthoDB" id="9810734at2"/>
<protein>
    <submittedName>
        <fullName evidence="3">Oxidoreductase</fullName>
    </submittedName>
</protein>
<evidence type="ECO:0000313" key="4">
    <source>
        <dbReference type="Proteomes" id="UP000249725"/>
    </source>
</evidence>
<accession>A0A328ANF0</accession>
<organism evidence="3 4">
    <name type="scientific">Phenylobacterium deserti</name>
    <dbReference type="NCBI Taxonomy" id="1914756"/>
    <lineage>
        <taxon>Bacteria</taxon>
        <taxon>Pseudomonadati</taxon>
        <taxon>Pseudomonadota</taxon>
        <taxon>Alphaproteobacteria</taxon>
        <taxon>Caulobacterales</taxon>
        <taxon>Caulobacteraceae</taxon>
        <taxon>Phenylobacterium</taxon>
    </lineage>
</organism>
<dbReference type="SUPFAM" id="SSF51735">
    <property type="entry name" value="NAD(P)-binding Rossmann-fold domains"/>
    <property type="match status" value="1"/>
</dbReference>